<comment type="caution">
    <text evidence="1">The sequence shown here is derived from an EMBL/GenBank/DDBJ whole genome shotgun (WGS) entry which is preliminary data.</text>
</comment>
<accession>A0ABD2C8C9</accession>
<dbReference type="AlphaFoldDB" id="A0ABD2C8C9"/>
<protein>
    <submittedName>
        <fullName evidence="1">Uncharacterized protein</fullName>
    </submittedName>
</protein>
<organism evidence="1 2">
    <name type="scientific">Vespula maculifrons</name>
    <name type="common">Eastern yellow jacket</name>
    <name type="synonym">Wasp</name>
    <dbReference type="NCBI Taxonomy" id="7453"/>
    <lineage>
        <taxon>Eukaryota</taxon>
        <taxon>Metazoa</taxon>
        <taxon>Ecdysozoa</taxon>
        <taxon>Arthropoda</taxon>
        <taxon>Hexapoda</taxon>
        <taxon>Insecta</taxon>
        <taxon>Pterygota</taxon>
        <taxon>Neoptera</taxon>
        <taxon>Endopterygota</taxon>
        <taxon>Hymenoptera</taxon>
        <taxon>Apocrita</taxon>
        <taxon>Aculeata</taxon>
        <taxon>Vespoidea</taxon>
        <taxon>Vespidae</taxon>
        <taxon>Vespinae</taxon>
        <taxon>Vespula</taxon>
    </lineage>
</organism>
<evidence type="ECO:0000313" key="1">
    <source>
        <dbReference type="EMBL" id="KAL2741309.1"/>
    </source>
</evidence>
<proteinExistence type="predicted"/>
<gene>
    <name evidence="1" type="ORF">V1477_010370</name>
</gene>
<evidence type="ECO:0000313" key="2">
    <source>
        <dbReference type="Proteomes" id="UP001607303"/>
    </source>
</evidence>
<keyword evidence="2" id="KW-1185">Reference proteome</keyword>
<dbReference type="EMBL" id="JAYRBN010000059">
    <property type="protein sequence ID" value="KAL2741309.1"/>
    <property type="molecule type" value="Genomic_DNA"/>
</dbReference>
<reference evidence="1 2" key="1">
    <citation type="journal article" date="2024" name="Ann. Entomol. Soc. Am.">
        <title>Genomic analyses of the southern and eastern yellowjacket wasps (Hymenoptera: Vespidae) reveal evolutionary signatures of social life.</title>
        <authorList>
            <person name="Catto M.A."/>
            <person name="Caine P.B."/>
            <person name="Orr S.E."/>
            <person name="Hunt B.G."/>
            <person name="Goodisman M.A.D."/>
        </authorList>
    </citation>
    <scope>NUCLEOTIDE SEQUENCE [LARGE SCALE GENOMIC DNA]</scope>
    <source>
        <strain evidence="1">232</strain>
        <tissue evidence="1">Head and thorax</tissue>
    </source>
</reference>
<feature type="non-terminal residue" evidence="1">
    <location>
        <position position="1"/>
    </location>
</feature>
<name>A0ABD2C8C9_VESMC</name>
<sequence>CIRLNKYSKLVKNIAESFFELNLLKVLTAFDYSCTHRIKEIRRRGEGEEEHPTYKNFQLVELLNQYKEIEAKRGLSRDLEHLTGTNSLLMENAITEHPGTNFLDKMIVPSSAHNVLGSPSTRGTCPSTVFIPGEQWTPSSIKAPYFRWTTICGFNDRSVKENFTSSSREANFRWKTPGETSLKRASDRLKSNTIKKNVMVPNVGRFNANDILTGVREKHGLTSRADDDLRANKFALLEFPKVSYDVEVFFRYPKRENTRWRNTSRLQAMVPTVEERKSGFLKGILLYGKAVITLTEKGNEQKIQHEVRVEERERKIEYRNGWGMFSDTTSQP</sequence>
<dbReference type="Proteomes" id="UP001607303">
    <property type="component" value="Unassembled WGS sequence"/>
</dbReference>